<dbReference type="Gene3D" id="1.10.150.240">
    <property type="entry name" value="Putative phosphatase, domain 2"/>
    <property type="match status" value="1"/>
</dbReference>
<dbReference type="PRINTS" id="PR00413">
    <property type="entry name" value="HADHALOGNASE"/>
</dbReference>
<dbReference type="CDD" id="cd04305">
    <property type="entry name" value="HAD_Neu5Ac-Pase_like"/>
    <property type="match status" value="1"/>
</dbReference>
<dbReference type="InterPro" id="IPR023214">
    <property type="entry name" value="HAD_sf"/>
</dbReference>
<organism evidence="1 2">
    <name type="scientific">Proteiniclasticum ruminis</name>
    <dbReference type="NCBI Taxonomy" id="398199"/>
    <lineage>
        <taxon>Bacteria</taxon>
        <taxon>Bacillati</taxon>
        <taxon>Bacillota</taxon>
        <taxon>Clostridia</taxon>
        <taxon>Eubacteriales</taxon>
        <taxon>Clostridiaceae</taxon>
        <taxon>Proteiniclasticum</taxon>
    </lineage>
</organism>
<sequence length="227" mass="26180">MKYDILLFDADDTLFDFKKSEKEAFLSTLKDYGLEEHTSVYFDTYHEINTKIWKEFEEGKITQSVLKIERFQRLKEALRGEFQAADFAERYTDHLAEASFPYDESHELLQKLSGKVKMGIITNGLKKVQRKRISQSVLSHYFEAIVISEEVQVSKPDERIFELTMDLLGDAPKERVLMVGDSLGSDILGGIRFGIDTCWFNPSGKDNKGEIVPTYEISHLHEILNLL</sequence>
<keyword evidence="1" id="KW-0378">Hydrolase</keyword>
<name>A0A1G8LEI8_9CLOT</name>
<dbReference type="GO" id="GO:0008253">
    <property type="term" value="F:5'-nucleotidase activity"/>
    <property type="evidence" value="ECO:0007669"/>
    <property type="project" value="InterPro"/>
</dbReference>
<dbReference type="PANTHER" id="PTHR47478">
    <property type="match status" value="1"/>
</dbReference>
<evidence type="ECO:0000313" key="2">
    <source>
        <dbReference type="Proteomes" id="UP000183255"/>
    </source>
</evidence>
<dbReference type="AlphaFoldDB" id="A0A1G8LEI8"/>
<dbReference type="SFLD" id="SFLDS00003">
    <property type="entry name" value="Haloacid_Dehalogenase"/>
    <property type="match status" value="1"/>
</dbReference>
<accession>A0A1G8LEI8</accession>
<dbReference type="InterPro" id="IPR052550">
    <property type="entry name" value="Pyrimidine_5'-ntase_YjjG"/>
</dbReference>
<dbReference type="Proteomes" id="UP000183255">
    <property type="component" value="Unassembled WGS sequence"/>
</dbReference>
<protein>
    <submittedName>
        <fullName evidence="1">Putative hydrolase of the HAD superfamily</fullName>
    </submittedName>
</protein>
<dbReference type="EMBL" id="FNDZ01000003">
    <property type="protein sequence ID" value="SDI54013.1"/>
    <property type="molecule type" value="Genomic_DNA"/>
</dbReference>
<dbReference type="InterPro" id="IPR011951">
    <property type="entry name" value="HAD-SF_hydro_IA_YjjG/PynA"/>
</dbReference>
<dbReference type="NCBIfam" id="TIGR01509">
    <property type="entry name" value="HAD-SF-IA-v3"/>
    <property type="match status" value="1"/>
</dbReference>
<dbReference type="InterPro" id="IPR023198">
    <property type="entry name" value="PGP-like_dom2"/>
</dbReference>
<dbReference type="NCBIfam" id="TIGR01549">
    <property type="entry name" value="HAD-SF-IA-v1"/>
    <property type="match status" value="1"/>
</dbReference>
<dbReference type="Pfam" id="PF13419">
    <property type="entry name" value="HAD_2"/>
    <property type="match status" value="1"/>
</dbReference>
<dbReference type="InterPro" id="IPR041492">
    <property type="entry name" value="HAD_2"/>
</dbReference>
<dbReference type="SFLD" id="SFLDG01129">
    <property type="entry name" value="C1.5:_HAD__Beta-PGM__Phosphata"/>
    <property type="match status" value="1"/>
</dbReference>
<proteinExistence type="predicted"/>
<dbReference type="NCBIfam" id="NF006976">
    <property type="entry name" value="PRK09449.1"/>
    <property type="match status" value="1"/>
</dbReference>
<dbReference type="InterPro" id="IPR006439">
    <property type="entry name" value="HAD-SF_hydro_IA"/>
</dbReference>
<dbReference type="SUPFAM" id="SSF56784">
    <property type="entry name" value="HAD-like"/>
    <property type="match status" value="1"/>
</dbReference>
<dbReference type="InterPro" id="IPR036412">
    <property type="entry name" value="HAD-like_sf"/>
</dbReference>
<gene>
    <name evidence="1" type="ORF">SAMN05421804_10359</name>
</gene>
<dbReference type="PANTHER" id="PTHR47478:SF1">
    <property type="entry name" value="PYRIMIDINE 5'-NUCLEOTIDASE YJJG"/>
    <property type="match status" value="1"/>
</dbReference>
<dbReference type="RefSeq" id="WP_031575485.1">
    <property type="nucleotide sequence ID" value="NZ_FNDZ01000003.1"/>
</dbReference>
<reference evidence="1 2" key="1">
    <citation type="submission" date="2016-10" db="EMBL/GenBank/DDBJ databases">
        <authorList>
            <person name="de Groot N.N."/>
        </authorList>
    </citation>
    <scope>NUCLEOTIDE SEQUENCE [LARGE SCALE GENOMIC DNA]</scope>
    <source>
        <strain evidence="1 2">CGMCC 1.5058</strain>
    </source>
</reference>
<dbReference type="NCBIfam" id="TIGR02254">
    <property type="entry name" value="YjjG_YfnB"/>
    <property type="match status" value="1"/>
</dbReference>
<dbReference type="Gene3D" id="3.40.50.1000">
    <property type="entry name" value="HAD superfamily/HAD-like"/>
    <property type="match status" value="1"/>
</dbReference>
<dbReference type="SFLD" id="SFLDG01135">
    <property type="entry name" value="C1.5.6:_HAD__Beta-PGM__Phospha"/>
    <property type="match status" value="1"/>
</dbReference>
<evidence type="ECO:0000313" key="1">
    <source>
        <dbReference type="EMBL" id="SDI54013.1"/>
    </source>
</evidence>